<accession>A0A2H9VLT1</accession>
<reference evidence="1 2" key="1">
    <citation type="submission" date="2017-11" db="EMBL/GenBank/DDBJ databases">
        <title>Genomic Encyclopedia of Archaeal and Bacterial Type Strains, Phase II (KMG-II): From Individual Species to Whole Genera.</title>
        <authorList>
            <person name="Goeker M."/>
        </authorList>
    </citation>
    <scope>NUCLEOTIDE SEQUENCE [LARGE SCALE GENOMIC DNA]</scope>
    <source>
        <strain evidence="1 2">DSM 28175</strain>
    </source>
</reference>
<keyword evidence="2" id="KW-1185">Reference proteome</keyword>
<sequence length="229" mass="26455">MYLIFKEMIDPKVKNGIKAAMAALSEYSNSDAAELTKQLEEVFSLEVDFLSKVDALDKTVDDNPELEGLREILFDLLMVNFFSADVKKLEEDYLDSKEWEDIEEETLDRGTEMLNLLLYLNECADEDIEPELEDYLKEFLLVDEDEFQDEYRIYEPVISNQILMESPVVEIAKVAEKVSDDSELKEIFYPMMCFFQNPDAGEKEKQEIAANASDKEFTMPVIAVLQSFI</sequence>
<organism evidence="1 2">
    <name type="scientific">Mucilaginibacter auburnensis</name>
    <dbReference type="NCBI Taxonomy" id="1457233"/>
    <lineage>
        <taxon>Bacteria</taxon>
        <taxon>Pseudomonadati</taxon>
        <taxon>Bacteroidota</taxon>
        <taxon>Sphingobacteriia</taxon>
        <taxon>Sphingobacteriales</taxon>
        <taxon>Sphingobacteriaceae</taxon>
        <taxon>Mucilaginibacter</taxon>
    </lineage>
</organism>
<gene>
    <name evidence="1" type="ORF">CLV57_2422</name>
</gene>
<dbReference type="Proteomes" id="UP000242687">
    <property type="component" value="Unassembled WGS sequence"/>
</dbReference>
<proteinExistence type="predicted"/>
<dbReference type="AlphaFoldDB" id="A0A2H9VLT1"/>
<evidence type="ECO:0000313" key="2">
    <source>
        <dbReference type="Proteomes" id="UP000242687"/>
    </source>
</evidence>
<comment type="caution">
    <text evidence="1">The sequence shown here is derived from an EMBL/GenBank/DDBJ whole genome shotgun (WGS) entry which is preliminary data.</text>
</comment>
<protein>
    <submittedName>
        <fullName evidence="1">Uncharacterized protein</fullName>
    </submittedName>
</protein>
<dbReference type="EMBL" id="PGFJ01000002">
    <property type="protein sequence ID" value="PJJ79290.1"/>
    <property type="molecule type" value="Genomic_DNA"/>
</dbReference>
<name>A0A2H9VLT1_9SPHI</name>
<evidence type="ECO:0000313" key="1">
    <source>
        <dbReference type="EMBL" id="PJJ79290.1"/>
    </source>
</evidence>